<evidence type="ECO:0000313" key="2">
    <source>
        <dbReference type="WBParaSite" id="PgB19_g029_t01"/>
    </source>
</evidence>
<sequence length="383" mass="43480">MGDALRCSLDERFFVTIEFDDKYDAQEGRHLICARLQCCEHEEDILAEKKFLWPEMKLPNEAKYLEEDGVLKLFGEDNIAKIALNMDRMLLARLNSTKLRAEVCPVYTSVMKNRQLLTSEPITITVMNIINGEDVERSWSELVELMSPSRNTKIPAELLYSTFAPWRQKALLDCISSRLGKDGSGKAVLTGFVQQRVFRATDVSLRIAKLVQCEGWFDIALDFIRCALSIDEAVYAVYLKMAHDSIEDSGTELLSALLNHTITHRNLVEQVADKLSGREAAALIDRLVALIDMQELDVDRYRNILELLAVLVDGCAQRMLWDGKCHDAIRRAANCITEEVHLADTISKFGYHSHDSVPHPDPRSDLQYSDYVIESVSYQCKSL</sequence>
<dbReference type="WBParaSite" id="PgB19_g029_t02">
    <property type="protein sequence ID" value="PgB19_g029_t02"/>
    <property type="gene ID" value="PgB19_g029"/>
</dbReference>
<proteinExistence type="predicted"/>
<protein>
    <submittedName>
        <fullName evidence="2 3">Uncharacterized protein</fullName>
    </submittedName>
</protein>
<name>A0A914ZSZ9_PARUN</name>
<evidence type="ECO:0000313" key="1">
    <source>
        <dbReference type="Proteomes" id="UP000887569"/>
    </source>
</evidence>
<keyword evidence="1" id="KW-1185">Reference proteome</keyword>
<dbReference type="WBParaSite" id="PgB19_g029_t03">
    <property type="protein sequence ID" value="PgB19_g029_t03"/>
    <property type="gene ID" value="PgB19_g029"/>
</dbReference>
<dbReference type="AlphaFoldDB" id="A0A914ZSZ9"/>
<organism evidence="1 2">
    <name type="scientific">Parascaris univalens</name>
    <name type="common">Nematode worm</name>
    <dbReference type="NCBI Taxonomy" id="6257"/>
    <lineage>
        <taxon>Eukaryota</taxon>
        <taxon>Metazoa</taxon>
        <taxon>Ecdysozoa</taxon>
        <taxon>Nematoda</taxon>
        <taxon>Chromadorea</taxon>
        <taxon>Rhabditida</taxon>
        <taxon>Spirurina</taxon>
        <taxon>Ascaridomorpha</taxon>
        <taxon>Ascaridoidea</taxon>
        <taxon>Ascarididae</taxon>
        <taxon>Parascaris</taxon>
    </lineage>
</organism>
<dbReference type="Pfam" id="PF25824">
    <property type="entry name" value="DUF7951"/>
    <property type="match status" value="1"/>
</dbReference>
<reference evidence="2 3" key="1">
    <citation type="submission" date="2022-11" db="UniProtKB">
        <authorList>
            <consortium name="WormBaseParasite"/>
        </authorList>
    </citation>
    <scope>IDENTIFICATION</scope>
</reference>
<dbReference type="WBParaSite" id="PgB19_g029_t01">
    <property type="protein sequence ID" value="PgB19_g029_t01"/>
    <property type="gene ID" value="PgB19_g029"/>
</dbReference>
<dbReference type="Proteomes" id="UP000887569">
    <property type="component" value="Unplaced"/>
</dbReference>
<accession>A0A914ZSZ9</accession>
<dbReference type="InterPro" id="IPR057711">
    <property type="entry name" value="DUF7951"/>
</dbReference>
<evidence type="ECO:0000313" key="3">
    <source>
        <dbReference type="WBParaSite" id="PgB19_g029_t02"/>
    </source>
</evidence>